<dbReference type="InterPro" id="IPR007657">
    <property type="entry name" value="Glycosyltransferase_61"/>
</dbReference>
<evidence type="ECO:0000256" key="3">
    <source>
        <dbReference type="ARBA" id="ARBA00023180"/>
    </source>
</evidence>
<sequence length="581" mass="63009">VLPTAMFLRPRRSQVGVSTSHKRRLLRLSTPRNLVAALTLTLVGAYLTWSLSAGLACVGDCPRAGPASRPSPPEGGVSAFCDEHFGYGWLRRWNATAAPRCWTAEGHLPGSRVTCRSVRDEHMPAASAPHAMCDVRGLVVDTSRMTRARCPRHRPGYLCETPTYHRYGQGAFELGCDWPSFSLADHSPDHGRDIYQAMAAGARGWLSPLVLRDTAPEPRPTLFVTREVREHANLFHCLTDLLNAFLTLRMLGWQTWGVLLLDDHPPGPFDELWARLHARGGGEGGDLVLTGGAKLPPVPRLSDITASKEGEGLGTEGCGGAACWGDGVAARRFQLEAMLQRGGSWRLTDPPTAGPKRPLYTAAAFPPPGYTSLLFAHLYEPSSCPHPTPLFADFRAFLLGLFDPARRTLGRPLAAAASDAFNVLVVSRRPGQGRRRVARQLANEEELVDALRALDGLEGRAVAVHLLDLAGLALEQQLARIAQTDLLVGMHGAGLAHALLARPGTALLELWPQPEGIWRCYEHFAEWAGLHYGRWANPDPSKHQKRGPTGDTTEVDVAAVAELARQLLTQVVASSGARQGS</sequence>
<dbReference type="Proteomes" id="UP000279271">
    <property type="component" value="Unassembled WGS sequence"/>
</dbReference>
<keyword evidence="2" id="KW-0808">Transferase</keyword>
<dbReference type="PANTHER" id="PTHR20961">
    <property type="entry name" value="GLYCOSYLTRANSFERASE"/>
    <property type="match status" value="1"/>
</dbReference>
<dbReference type="Pfam" id="PF04577">
    <property type="entry name" value="Glyco_transf_61"/>
    <property type="match status" value="1"/>
</dbReference>
<feature type="non-terminal residue" evidence="5">
    <location>
        <position position="1"/>
    </location>
</feature>
<dbReference type="GO" id="GO:0005794">
    <property type="term" value="C:Golgi apparatus"/>
    <property type="evidence" value="ECO:0007669"/>
    <property type="project" value="UniProtKB-ARBA"/>
</dbReference>
<organism evidence="5 6">
    <name type="scientific">Auxenochlorella protothecoides</name>
    <name type="common">Green microalga</name>
    <name type="synonym">Chlorella protothecoides</name>
    <dbReference type="NCBI Taxonomy" id="3075"/>
    <lineage>
        <taxon>Eukaryota</taxon>
        <taxon>Viridiplantae</taxon>
        <taxon>Chlorophyta</taxon>
        <taxon>core chlorophytes</taxon>
        <taxon>Trebouxiophyceae</taxon>
        <taxon>Chlorellales</taxon>
        <taxon>Chlorellaceae</taxon>
        <taxon>Auxenochlorella</taxon>
    </lineage>
</organism>
<feature type="domain" description="Glycosyltransferase 61 catalytic" evidence="4">
    <location>
        <begin position="385"/>
        <end position="507"/>
    </location>
</feature>
<evidence type="ECO:0000259" key="4">
    <source>
        <dbReference type="Pfam" id="PF04577"/>
    </source>
</evidence>
<keyword evidence="1" id="KW-0328">Glycosyltransferase</keyword>
<accession>A0A3M7L5E0</accession>
<proteinExistence type="predicted"/>
<evidence type="ECO:0000256" key="2">
    <source>
        <dbReference type="ARBA" id="ARBA00022679"/>
    </source>
</evidence>
<dbReference type="AlphaFoldDB" id="A0A3M7L5E0"/>
<evidence type="ECO:0000313" key="5">
    <source>
        <dbReference type="EMBL" id="RMZ56726.1"/>
    </source>
</evidence>
<keyword evidence="3" id="KW-0325">Glycoprotein</keyword>
<dbReference type="GO" id="GO:0016763">
    <property type="term" value="F:pentosyltransferase activity"/>
    <property type="evidence" value="ECO:0007669"/>
    <property type="project" value="UniProtKB-ARBA"/>
</dbReference>
<evidence type="ECO:0000256" key="1">
    <source>
        <dbReference type="ARBA" id="ARBA00022676"/>
    </source>
</evidence>
<dbReference type="EMBL" id="QOKY01000135">
    <property type="protein sequence ID" value="RMZ56726.1"/>
    <property type="molecule type" value="Genomic_DNA"/>
</dbReference>
<dbReference type="PANTHER" id="PTHR20961:SF124">
    <property type="entry name" value="GLYCOSYLTRANSFERASE"/>
    <property type="match status" value="1"/>
</dbReference>
<dbReference type="InterPro" id="IPR049625">
    <property type="entry name" value="Glyco_transf_61_cat"/>
</dbReference>
<name>A0A3M7L5E0_AUXPR</name>
<gene>
    <name evidence="5" type="ORF">APUTEX25_002815</name>
</gene>
<reference evidence="6" key="1">
    <citation type="journal article" date="2018" name="Algal Res.">
        <title>Characterization of plant carbon substrate utilization by Auxenochlorella protothecoides.</title>
        <authorList>
            <person name="Vogler B.W."/>
            <person name="Starkenburg S.R."/>
            <person name="Sudasinghe N."/>
            <person name="Schambach J.Y."/>
            <person name="Rollin J.A."/>
            <person name="Pattathil S."/>
            <person name="Barry A.N."/>
        </authorList>
    </citation>
    <scope>NUCLEOTIDE SEQUENCE [LARGE SCALE GENOMIC DNA]</scope>
    <source>
        <strain evidence="6">UTEX 25</strain>
    </source>
</reference>
<evidence type="ECO:0000313" key="6">
    <source>
        <dbReference type="Proteomes" id="UP000279271"/>
    </source>
</evidence>
<protein>
    <recommendedName>
        <fullName evidence="4">Glycosyltransferase 61 catalytic domain-containing protein</fullName>
    </recommendedName>
</protein>
<comment type="caution">
    <text evidence="5">The sequence shown here is derived from an EMBL/GenBank/DDBJ whole genome shotgun (WGS) entry which is preliminary data.</text>
</comment>